<reference evidence="1" key="1">
    <citation type="journal article" date="2020" name="mSystems">
        <title>Genome- and Community-Level Interaction Insights into Carbon Utilization and Element Cycling Functions of Hydrothermarchaeota in Hydrothermal Sediment.</title>
        <authorList>
            <person name="Zhou Z."/>
            <person name="Liu Y."/>
            <person name="Xu W."/>
            <person name="Pan J."/>
            <person name="Luo Z.H."/>
            <person name="Li M."/>
        </authorList>
    </citation>
    <scope>NUCLEOTIDE SEQUENCE [LARGE SCALE GENOMIC DNA]</scope>
    <source>
        <strain evidence="1">SpSt-381</strain>
    </source>
</reference>
<evidence type="ECO:0000313" key="1">
    <source>
        <dbReference type="EMBL" id="HGZ42503.1"/>
    </source>
</evidence>
<dbReference type="AlphaFoldDB" id="A0A832MM40"/>
<sequence>MKRLFFGGVVSAAALLVLVGNAFAWHLCGRVLCDDGSLPVGGIVVEVRAGDGSFIHATVSTADGAYCIALPDAPAAYTATLLLYNGEQIVSPPGGLYEFSTNDGENVFTQDWIITSEACGPPPGACWLTAGGAKFSPITGTDLGESTKLNNFGGNVYPGCSPTAGDGGQWNHIANELSLHFKGWEIQVLRCGNVEGIPPGSTSPVTPYNFIEFTGTGTLRGIKGNKADYGTVHFFARCEDRNEPGSNGQRDGAGKDRYFLHVYGSPADPAGTTYVLVDIDGDPTTVDPLTITDGNLQLHVSSCDSPPSFSATRGTSETPAAPAPVKTTGWGQLKLLYR</sequence>
<accession>A0A832MM40</accession>
<comment type="caution">
    <text evidence="1">The sequence shown here is derived from an EMBL/GenBank/DDBJ whole genome shotgun (WGS) entry which is preliminary data.</text>
</comment>
<dbReference type="EMBL" id="DSQF01000005">
    <property type="protein sequence ID" value="HGZ42503.1"/>
    <property type="molecule type" value="Genomic_DNA"/>
</dbReference>
<gene>
    <name evidence="1" type="ORF">ENR23_03575</name>
</gene>
<protein>
    <submittedName>
        <fullName evidence="1">Uncharacterized protein</fullName>
    </submittedName>
</protein>
<organism evidence="1">
    <name type="scientific">Eiseniibacteriota bacterium</name>
    <dbReference type="NCBI Taxonomy" id="2212470"/>
    <lineage>
        <taxon>Bacteria</taxon>
        <taxon>Candidatus Eiseniibacteriota</taxon>
    </lineage>
</organism>
<name>A0A832MM40_UNCEI</name>
<proteinExistence type="predicted"/>